<proteinExistence type="predicted"/>
<keyword evidence="2" id="KW-0479">Metal-binding</keyword>
<dbReference type="NCBIfam" id="TIGR02695">
    <property type="entry name" value="azurin"/>
    <property type="match status" value="1"/>
</dbReference>
<dbReference type="GO" id="GO:0009055">
    <property type="term" value="F:electron transfer activity"/>
    <property type="evidence" value="ECO:0007669"/>
    <property type="project" value="InterPro"/>
</dbReference>
<evidence type="ECO:0000313" key="7">
    <source>
        <dbReference type="Proteomes" id="UP000321954"/>
    </source>
</evidence>
<dbReference type="Gene3D" id="2.60.40.420">
    <property type="entry name" value="Cupredoxins - blue copper proteins"/>
    <property type="match status" value="1"/>
</dbReference>
<dbReference type="InterPro" id="IPR014068">
    <property type="entry name" value="Azurin"/>
</dbReference>
<sequence>MLLTAIFLISCGDKKEEKEQITLEAPETTETRATTSDSNEKMVEISLTGDDQMRFNKKEIRVRAGQTVKLTLEHVGKMEKNVMGHNFVLLSQGTDINQFGQQAVQAANNDYIPQGSSNVIAHTKMIGGGESVTIEFEAPAAGTYDFICSFPGHYAVMRGKFIVE</sequence>
<evidence type="ECO:0000256" key="1">
    <source>
        <dbReference type="ARBA" id="ARBA00022448"/>
    </source>
</evidence>
<dbReference type="Pfam" id="PF00127">
    <property type="entry name" value="Copper-bind"/>
    <property type="match status" value="1"/>
</dbReference>
<dbReference type="InterPro" id="IPR000923">
    <property type="entry name" value="BlueCu_1"/>
</dbReference>
<keyword evidence="3" id="KW-0249">Electron transport</keyword>
<evidence type="ECO:0000256" key="2">
    <source>
        <dbReference type="ARBA" id="ARBA00022723"/>
    </source>
</evidence>
<dbReference type="InterPro" id="IPR008972">
    <property type="entry name" value="Cupredoxin"/>
</dbReference>
<dbReference type="AlphaFoldDB" id="A0A5B8YM89"/>
<gene>
    <name evidence="6" type="primary">azu</name>
    <name evidence="6" type="ORF">FK178_02075</name>
</gene>
<organism evidence="6 7">
    <name type="scientific">Antarcticibacterium arcticum</name>
    <dbReference type="NCBI Taxonomy" id="2585771"/>
    <lineage>
        <taxon>Bacteria</taxon>
        <taxon>Pseudomonadati</taxon>
        <taxon>Bacteroidota</taxon>
        <taxon>Flavobacteriia</taxon>
        <taxon>Flavobacteriales</taxon>
        <taxon>Flavobacteriaceae</taxon>
        <taxon>Antarcticibacterium</taxon>
    </lineage>
</organism>
<name>A0A5B8YM89_9FLAO</name>
<keyword evidence="7" id="KW-1185">Reference proteome</keyword>
<reference evidence="6 7" key="1">
    <citation type="submission" date="2019-08" db="EMBL/GenBank/DDBJ databases">
        <title>Antarcticibacterium arcticum sp. nov., a bacterium isolated from marine sediment of the Canadian Beaufort Sea.</title>
        <authorList>
            <person name="Lee Y.M."/>
            <person name="Baek K."/>
            <person name="Lee D.-H."/>
            <person name="Shin S.C."/>
            <person name="Jin Y.K."/>
            <person name="Park Y."/>
        </authorList>
    </citation>
    <scope>NUCLEOTIDE SEQUENCE [LARGE SCALE GENOMIC DNA]</scope>
    <source>
        <strain evidence="6 7">PAMC 28998</strain>
    </source>
</reference>
<dbReference type="InterPro" id="IPR050845">
    <property type="entry name" value="Cu-binding_ET"/>
</dbReference>
<dbReference type="CDD" id="cd13922">
    <property type="entry name" value="Azurin"/>
    <property type="match status" value="1"/>
</dbReference>
<evidence type="ECO:0000256" key="4">
    <source>
        <dbReference type="ARBA" id="ARBA00023008"/>
    </source>
</evidence>
<dbReference type="InterPro" id="IPR028871">
    <property type="entry name" value="BlueCu_1_BS"/>
</dbReference>
<dbReference type="GO" id="GO:0005507">
    <property type="term" value="F:copper ion binding"/>
    <property type="evidence" value="ECO:0007669"/>
    <property type="project" value="InterPro"/>
</dbReference>
<accession>A0A5B8YM89</accession>
<evidence type="ECO:0000259" key="5">
    <source>
        <dbReference type="Pfam" id="PF00127"/>
    </source>
</evidence>
<dbReference type="Proteomes" id="UP000321954">
    <property type="component" value="Chromosome"/>
</dbReference>
<dbReference type="PROSITE" id="PS00196">
    <property type="entry name" value="COPPER_BLUE"/>
    <property type="match status" value="1"/>
</dbReference>
<keyword evidence="4" id="KW-0186">Copper</keyword>
<evidence type="ECO:0000256" key="3">
    <source>
        <dbReference type="ARBA" id="ARBA00022982"/>
    </source>
</evidence>
<dbReference type="PANTHER" id="PTHR38439:SF2">
    <property type="entry name" value="OUTER MEMBRANE PROTEIN H.8"/>
    <property type="match status" value="1"/>
</dbReference>
<protein>
    <submittedName>
        <fullName evidence="6">Azurin</fullName>
    </submittedName>
</protein>
<dbReference type="KEGG" id="anp:FK178_02075"/>
<keyword evidence="1" id="KW-0813">Transport</keyword>
<dbReference type="PANTHER" id="PTHR38439">
    <property type="entry name" value="AURACYANIN-B"/>
    <property type="match status" value="1"/>
</dbReference>
<dbReference type="OrthoDB" id="9814063at2"/>
<feature type="domain" description="Blue (type 1) copper" evidence="5">
    <location>
        <begin position="50"/>
        <end position="164"/>
    </location>
</feature>
<dbReference type="SUPFAM" id="SSF49503">
    <property type="entry name" value="Cupredoxins"/>
    <property type="match status" value="1"/>
</dbReference>
<dbReference type="EMBL" id="CP042476">
    <property type="protein sequence ID" value="QED39042.1"/>
    <property type="molecule type" value="Genomic_DNA"/>
</dbReference>
<evidence type="ECO:0000313" key="6">
    <source>
        <dbReference type="EMBL" id="QED39042.1"/>
    </source>
</evidence>